<feature type="compositionally biased region" description="Gly residues" evidence="1">
    <location>
        <begin position="40"/>
        <end position="55"/>
    </location>
</feature>
<organism evidence="2 3">
    <name type="scientific">Pararhodobacter marinus</name>
    <dbReference type="NCBI Taxonomy" id="2184063"/>
    <lineage>
        <taxon>Bacteria</taxon>
        <taxon>Pseudomonadati</taxon>
        <taxon>Pseudomonadota</taxon>
        <taxon>Alphaproteobacteria</taxon>
        <taxon>Rhodobacterales</taxon>
        <taxon>Paracoccaceae</taxon>
        <taxon>Pararhodobacter</taxon>
    </lineage>
</organism>
<keyword evidence="3" id="KW-1185">Reference proteome</keyword>
<comment type="caution">
    <text evidence="2">The sequence shown here is derived from an EMBL/GenBank/DDBJ whole genome shotgun (WGS) entry which is preliminary data.</text>
</comment>
<accession>A0A2U2C790</accession>
<sequence length="188" mass="19268">MIRKLVPVLLLLLGLGLGAGAGIFLRPAPSEAVAHDGGDAGHGAGFGASSGGGTEADGHGAADDHGDGASGGDGHYTPETGPTETVRLPNQFVVPVLHDGRVEALVVIGLALEMRTGHAFDLATDEPRLRAALLQLLFDHANIGGFDGLFTSGEVLLSLRRALVTTARGEVGPDVQDVLITELLRQES</sequence>
<dbReference type="AlphaFoldDB" id="A0A2U2C790"/>
<name>A0A2U2C790_9RHOB</name>
<dbReference type="GeneID" id="94366226"/>
<feature type="region of interest" description="Disordered" evidence="1">
    <location>
        <begin position="35"/>
        <end position="87"/>
    </location>
</feature>
<protein>
    <submittedName>
        <fullName evidence="2">Flagellar basal body-associated protein FliL</fullName>
    </submittedName>
</protein>
<reference evidence="2 3" key="1">
    <citation type="submission" date="2018-05" db="EMBL/GenBank/DDBJ databases">
        <title>Pararhodobacter marina sp. nov., isolated from deep-sea water of the Indian Ocean.</title>
        <authorList>
            <person name="Lai Q.Sr."/>
            <person name="Liu X."/>
            <person name="Shao Z."/>
        </authorList>
    </citation>
    <scope>NUCLEOTIDE SEQUENCE [LARGE SCALE GENOMIC DNA]</scope>
    <source>
        <strain evidence="2 3">CIC4N-9</strain>
    </source>
</reference>
<evidence type="ECO:0000313" key="3">
    <source>
        <dbReference type="Proteomes" id="UP000244940"/>
    </source>
</evidence>
<gene>
    <name evidence="2" type="ORF">C4N9_15125</name>
</gene>
<keyword evidence="2" id="KW-0969">Cilium</keyword>
<feature type="compositionally biased region" description="Basic and acidic residues" evidence="1">
    <location>
        <begin position="56"/>
        <end position="67"/>
    </location>
</feature>
<dbReference type="Proteomes" id="UP000244940">
    <property type="component" value="Unassembled WGS sequence"/>
</dbReference>
<evidence type="ECO:0000256" key="1">
    <source>
        <dbReference type="SAM" id="MobiDB-lite"/>
    </source>
</evidence>
<evidence type="ECO:0000313" key="2">
    <source>
        <dbReference type="EMBL" id="PWE27765.1"/>
    </source>
</evidence>
<dbReference type="RefSeq" id="WP_109534180.1">
    <property type="nucleotide sequence ID" value="NZ_QEYD01000009.1"/>
</dbReference>
<proteinExistence type="predicted"/>
<keyword evidence="2" id="KW-0966">Cell projection</keyword>
<dbReference type="OrthoDB" id="7864548at2"/>
<dbReference type="EMBL" id="QEYD01000009">
    <property type="protein sequence ID" value="PWE27765.1"/>
    <property type="molecule type" value="Genomic_DNA"/>
</dbReference>
<keyword evidence="2" id="KW-0282">Flagellum</keyword>